<dbReference type="OMA" id="NIFSYPM"/>
<dbReference type="GO" id="GO:0031347">
    <property type="term" value="P:regulation of defense response"/>
    <property type="evidence" value="ECO:0007669"/>
    <property type="project" value="UniProtKB-UniRule"/>
</dbReference>
<dbReference type="PANTHER" id="PTHR33077">
    <property type="entry name" value="PROTEIN TIFY 4A-RELATED-RELATED"/>
    <property type="match status" value="1"/>
</dbReference>
<protein>
    <recommendedName>
        <fullName evidence="2">Protein TIFY</fullName>
    </recommendedName>
    <alternativeName>
        <fullName evidence="2">Jasmonate ZIM domain-containing protein</fullName>
    </alternativeName>
</protein>
<evidence type="ECO:0000256" key="2">
    <source>
        <dbReference type="RuleBase" id="RU369065"/>
    </source>
</evidence>
<evidence type="ECO:0000256" key="1">
    <source>
        <dbReference type="ARBA" id="ARBA00008614"/>
    </source>
</evidence>
<reference evidence="5" key="2">
    <citation type="submission" date="2021-03" db="UniProtKB">
        <authorList>
            <consortium name="EnsemblPlants"/>
        </authorList>
    </citation>
    <scope>IDENTIFICATION</scope>
</reference>
<dbReference type="KEGG" id="cqi:110688060"/>
<dbReference type="GO" id="GO:0009611">
    <property type="term" value="P:response to wounding"/>
    <property type="evidence" value="ECO:0007669"/>
    <property type="project" value="UniProtKB-UniRule"/>
</dbReference>
<evidence type="ECO:0000313" key="6">
    <source>
        <dbReference type="Proteomes" id="UP000596660"/>
    </source>
</evidence>
<dbReference type="InterPro" id="IPR040390">
    <property type="entry name" value="TIFY/JAZ"/>
</dbReference>
<evidence type="ECO:0000313" key="5">
    <source>
        <dbReference type="EnsemblPlants" id="AUR62001446-RA:cds"/>
    </source>
</evidence>
<dbReference type="Proteomes" id="UP000596660">
    <property type="component" value="Unplaced"/>
</dbReference>
<evidence type="ECO:0000259" key="4">
    <source>
        <dbReference type="PROSITE" id="PS51320"/>
    </source>
</evidence>
<dbReference type="SMART" id="SM00979">
    <property type="entry name" value="TIFY"/>
    <property type="match status" value="1"/>
</dbReference>
<keyword evidence="6" id="KW-1185">Reference proteome</keyword>
<reference evidence="5" key="1">
    <citation type="journal article" date="2017" name="Nature">
        <title>The genome of Chenopodium quinoa.</title>
        <authorList>
            <person name="Jarvis D.E."/>
            <person name="Ho Y.S."/>
            <person name="Lightfoot D.J."/>
            <person name="Schmoeckel S.M."/>
            <person name="Li B."/>
            <person name="Borm T.J.A."/>
            <person name="Ohyanagi H."/>
            <person name="Mineta K."/>
            <person name="Michell C.T."/>
            <person name="Saber N."/>
            <person name="Kharbatia N.M."/>
            <person name="Rupper R.R."/>
            <person name="Sharp A.R."/>
            <person name="Dally N."/>
            <person name="Boughton B.A."/>
            <person name="Woo Y.H."/>
            <person name="Gao G."/>
            <person name="Schijlen E.G.W.M."/>
            <person name="Guo X."/>
            <person name="Momin A.A."/>
            <person name="Negrao S."/>
            <person name="Al-Babili S."/>
            <person name="Gehring C."/>
            <person name="Roessner U."/>
            <person name="Jung C."/>
            <person name="Murphy K."/>
            <person name="Arold S.T."/>
            <person name="Gojobori T."/>
            <person name="van der Linden C.G."/>
            <person name="van Loo E.N."/>
            <person name="Jellen E.N."/>
            <person name="Maughan P.J."/>
            <person name="Tester M."/>
        </authorList>
    </citation>
    <scope>NUCLEOTIDE SEQUENCE [LARGE SCALE GENOMIC DNA]</scope>
    <source>
        <strain evidence="5">cv. PI 614886</strain>
    </source>
</reference>
<comment type="domain">
    <text evidence="2">The jas domain is required for interaction with COI1.</text>
</comment>
<dbReference type="GO" id="GO:0005634">
    <property type="term" value="C:nucleus"/>
    <property type="evidence" value="ECO:0007669"/>
    <property type="project" value="UniProtKB-SubCell"/>
</dbReference>
<dbReference type="InterPro" id="IPR010399">
    <property type="entry name" value="Tify_dom"/>
</dbReference>
<evidence type="ECO:0000256" key="3">
    <source>
        <dbReference type="SAM" id="MobiDB-lite"/>
    </source>
</evidence>
<feature type="region of interest" description="Disordered" evidence="3">
    <location>
        <begin position="92"/>
        <end position="114"/>
    </location>
</feature>
<organism evidence="5 6">
    <name type="scientific">Chenopodium quinoa</name>
    <name type="common">Quinoa</name>
    <dbReference type="NCBI Taxonomy" id="63459"/>
    <lineage>
        <taxon>Eukaryota</taxon>
        <taxon>Viridiplantae</taxon>
        <taxon>Streptophyta</taxon>
        <taxon>Embryophyta</taxon>
        <taxon>Tracheophyta</taxon>
        <taxon>Spermatophyta</taxon>
        <taxon>Magnoliopsida</taxon>
        <taxon>eudicotyledons</taxon>
        <taxon>Gunneridae</taxon>
        <taxon>Pentapetalae</taxon>
        <taxon>Caryophyllales</taxon>
        <taxon>Chenopodiaceae</taxon>
        <taxon>Chenopodioideae</taxon>
        <taxon>Atripliceae</taxon>
        <taxon>Chenopodium</taxon>
    </lineage>
</organism>
<dbReference type="Gramene" id="AUR62001446-RA">
    <property type="protein sequence ID" value="AUR62001446-RA:cds"/>
    <property type="gene ID" value="AUR62001446"/>
</dbReference>
<accession>A0A803KQZ0</accession>
<comment type="function">
    <text evidence="2">Repressor of jasmonate responses.</text>
</comment>
<feature type="compositionally biased region" description="Basic and acidic residues" evidence="3">
    <location>
        <begin position="95"/>
        <end position="108"/>
    </location>
</feature>
<keyword evidence="2" id="KW-1184">Jasmonic acid signaling pathway</keyword>
<dbReference type="InterPro" id="IPR018467">
    <property type="entry name" value="CCT_CS"/>
</dbReference>
<dbReference type="GeneID" id="110688060"/>
<keyword evidence="2" id="KW-0539">Nucleus</keyword>
<dbReference type="Pfam" id="PF06200">
    <property type="entry name" value="tify"/>
    <property type="match status" value="1"/>
</dbReference>
<dbReference type="EnsemblPlants" id="AUR62001446-RA">
    <property type="protein sequence ID" value="AUR62001446-RA:cds"/>
    <property type="gene ID" value="AUR62001446"/>
</dbReference>
<dbReference type="RefSeq" id="XP_021720432.1">
    <property type="nucleotide sequence ID" value="XM_021864740.1"/>
</dbReference>
<dbReference type="OrthoDB" id="1937734at2759"/>
<dbReference type="GO" id="GO:2000022">
    <property type="term" value="P:regulation of jasmonic acid mediated signaling pathway"/>
    <property type="evidence" value="ECO:0007669"/>
    <property type="project" value="UniProtKB-UniRule"/>
</dbReference>
<comment type="similarity">
    <text evidence="1 2">Belongs to the TIFY/JAZ family.</text>
</comment>
<feature type="domain" description="Tify" evidence="4">
    <location>
        <begin position="109"/>
        <end position="144"/>
    </location>
</feature>
<comment type="subcellular location">
    <subcellularLocation>
        <location evidence="2">Nucleus</location>
    </subcellularLocation>
</comment>
<dbReference type="PROSITE" id="PS51320">
    <property type="entry name" value="TIFY"/>
    <property type="match status" value="1"/>
</dbReference>
<gene>
    <name evidence="5" type="primary">LOC110688060</name>
</gene>
<dbReference type="PANTHER" id="PTHR33077:SF52">
    <property type="entry name" value="PROTEIN TIFY 11D"/>
    <property type="match status" value="1"/>
</dbReference>
<name>A0A803KQZ0_CHEQI</name>
<dbReference type="AlphaFoldDB" id="A0A803KQZ0"/>
<dbReference type="Pfam" id="PF09425">
    <property type="entry name" value="Jas_motif"/>
    <property type="match status" value="1"/>
</dbReference>
<proteinExistence type="inferred from homology"/>
<sequence>MGSEKIVKSNFTQTCTRFSQFLKERRSFGHIDAFKTLASSDLDVKGSGAKEVPNAATNNVFPKNIEKEKMSLELFPMMNSLTAANGVENSTKIMADSRDSPISKEEPKNSTSTPSMTIFYGGRVLVFNDLPEDKAQEIVSLANNGMMGPRSQAQTQAHNESQTPRAINDVLAQDVVTQGVGNLSDLPMARRVSLHRFMEKRKHRVAASAPYQKFDSMKSLYDQQQLELKL</sequence>